<sequence>MTHRILIGDRSYSSWSLRGWLPFAAWDIPVQVETTILYRDAFRADLERFAPGLRSVPAVWTPEGGLLSDSIAIAWHLAEAFPDRGLLPTDPVDRATAQSLIAIMHAGFQPLRSACPMNLRNAWDGFVPSDAVRADLARLEALWGAALDRSGGPFLFGAYTLADVFYAPVAMRIAGYGLPVSDRAQAYVAAHLAHGPLRQWRALGQTAGPEQPTYEMGLPRRPFPILPPDA</sequence>
<dbReference type="SUPFAM" id="SSF47616">
    <property type="entry name" value="GST C-terminal domain-like"/>
    <property type="match status" value="1"/>
</dbReference>
<protein>
    <submittedName>
        <fullName evidence="2">Glutathione S-transferase</fullName>
    </submittedName>
</protein>
<dbReference type="GO" id="GO:0006749">
    <property type="term" value="P:glutathione metabolic process"/>
    <property type="evidence" value="ECO:0007669"/>
    <property type="project" value="TreeGrafter"/>
</dbReference>
<dbReference type="Gene3D" id="1.20.1050.10">
    <property type="match status" value="1"/>
</dbReference>
<accession>A0A7X6GYZ7</accession>
<organism evidence="2 3">
    <name type="scientific">Roseicyclus persicicus</name>
    <dbReference type="NCBI Taxonomy" id="2650661"/>
    <lineage>
        <taxon>Bacteria</taxon>
        <taxon>Pseudomonadati</taxon>
        <taxon>Pseudomonadota</taxon>
        <taxon>Alphaproteobacteria</taxon>
        <taxon>Rhodobacterales</taxon>
        <taxon>Roseobacteraceae</taxon>
        <taxon>Roseicyclus</taxon>
    </lineage>
</organism>
<keyword evidence="2" id="KW-0808">Transferase</keyword>
<dbReference type="EMBL" id="JAAZQQ010000002">
    <property type="protein sequence ID" value="NKX44108.1"/>
    <property type="molecule type" value="Genomic_DNA"/>
</dbReference>
<evidence type="ECO:0000313" key="3">
    <source>
        <dbReference type="Proteomes" id="UP000526408"/>
    </source>
</evidence>
<dbReference type="CDD" id="cd03194">
    <property type="entry name" value="GST_C_3"/>
    <property type="match status" value="1"/>
</dbReference>
<dbReference type="PANTHER" id="PTHR42673:SF4">
    <property type="entry name" value="MALEYLACETOACETATE ISOMERASE"/>
    <property type="match status" value="1"/>
</dbReference>
<evidence type="ECO:0000313" key="2">
    <source>
        <dbReference type="EMBL" id="NKX44108.1"/>
    </source>
</evidence>
<gene>
    <name evidence="2" type="ORF">HCU73_05860</name>
</gene>
<dbReference type="GO" id="GO:0006559">
    <property type="term" value="P:L-phenylalanine catabolic process"/>
    <property type="evidence" value="ECO:0007669"/>
    <property type="project" value="TreeGrafter"/>
</dbReference>
<dbReference type="Pfam" id="PF13409">
    <property type="entry name" value="GST_N_2"/>
    <property type="match status" value="1"/>
</dbReference>
<dbReference type="Proteomes" id="UP000526408">
    <property type="component" value="Unassembled WGS sequence"/>
</dbReference>
<dbReference type="InterPro" id="IPR036282">
    <property type="entry name" value="Glutathione-S-Trfase_C_sf"/>
</dbReference>
<dbReference type="GO" id="GO:0004364">
    <property type="term" value="F:glutathione transferase activity"/>
    <property type="evidence" value="ECO:0007669"/>
    <property type="project" value="TreeGrafter"/>
</dbReference>
<reference evidence="2 3" key="1">
    <citation type="submission" date="2020-04" db="EMBL/GenBank/DDBJ databases">
        <authorList>
            <person name="Yoon J."/>
        </authorList>
    </citation>
    <scope>NUCLEOTIDE SEQUENCE [LARGE SCALE GENOMIC DNA]</scope>
    <source>
        <strain evidence="2 3">KMU-115</strain>
    </source>
</reference>
<dbReference type="InterPro" id="IPR036249">
    <property type="entry name" value="Thioredoxin-like_sf"/>
</dbReference>
<name>A0A7X6GYZ7_9RHOB</name>
<feature type="domain" description="GST N-terminal" evidence="1">
    <location>
        <begin position="12"/>
        <end position="79"/>
    </location>
</feature>
<evidence type="ECO:0000259" key="1">
    <source>
        <dbReference type="Pfam" id="PF13409"/>
    </source>
</evidence>
<dbReference type="AlphaFoldDB" id="A0A7X6GYZ7"/>
<dbReference type="RefSeq" id="WP_168622502.1">
    <property type="nucleotide sequence ID" value="NZ_JAAZQQ010000002.1"/>
</dbReference>
<dbReference type="PANTHER" id="PTHR42673">
    <property type="entry name" value="MALEYLACETOACETATE ISOMERASE"/>
    <property type="match status" value="1"/>
</dbReference>
<comment type="caution">
    <text evidence="2">The sequence shown here is derived from an EMBL/GenBank/DDBJ whole genome shotgun (WGS) entry which is preliminary data.</text>
</comment>
<dbReference type="GO" id="GO:0016034">
    <property type="term" value="F:maleylacetoacetate isomerase activity"/>
    <property type="evidence" value="ECO:0007669"/>
    <property type="project" value="TreeGrafter"/>
</dbReference>
<keyword evidence="3" id="KW-1185">Reference proteome</keyword>
<dbReference type="InterPro" id="IPR004045">
    <property type="entry name" value="Glutathione_S-Trfase_N"/>
</dbReference>
<dbReference type="Gene3D" id="3.40.30.10">
    <property type="entry name" value="Glutaredoxin"/>
    <property type="match status" value="1"/>
</dbReference>
<dbReference type="SUPFAM" id="SSF52833">
    <property type="entry name" value="Thioredoxin-like"/>
    <property type="match status" value="1"/>
</dbReference>
<proteinExistence type="predicted"/>